<dbReference type="InterPro" id="IPR013005">
    <property type="entry name" value="Ribosomal_uL4-like"/>
</dbReference>
<evidence type="ECO:0000256" key="7">
    <source>
        <dbReference type="HAMAP-Rule" id="MF_01328"/>
    </source>
</evidence>
<dbReference type="Pfam" id="PF00573">
    <property type="entry name" value="Ribosomal_L4"/>
    <property type="match status" value="1"/>
</dbReference>
<evidence type="ECO:0000313" key="11">
    <source>
        <dbReference type="Proteomes" id="UP001284901"/>
    </source>
</evidence>
<accession>A0AAW9HDF4</accession>
<keyword evidence="11" id="KW-1185">Reference proteome</keyword>
<dbReference type="SUPFAM" id="SSF52166">
    <property type="entry name" value="Ribosomal protein L4"/>
    <property type="match status" value="1"/>
</dbReference>
<evidence type="ECO:0000256" key="8">
    <source>
        <dbReference type="SAM" id="MobiDB-lite"/>
    </source>
</evidence>
<evidence type="ECO:0000313" key="9">
    <source>
        <dbReference type="EMBL" id="MDY5141107.1"/>
    </source>
</evidence>
<comment type="similarity">
    <text evidence="1 7">Belongs to the universal ribosomal protein uL4 family.</text>
</comment>
<evidence type="ECO:0000313" key="10">
    <source>
        <dbReference type="EMBL" id="MDY5145926.1"/>
    </source>
</evidence>
<dbReference type="HAMAP" id="MF_01328_B">
    <property type="entry name" value="Ribosomal_uL4_B"/>
    <property type="match status" value="1"/>
</dbReference>
<dbReference type="GO" id="GO:0005840">
    <property type="term" value="C:ribosome"/>
    <property type="evidence" value="ECO:0007669"/>
    <property type="project" value="UniProtKB-KW"/>
</dbReference>
<sequence>MADFKIDVLDETGKVTSQATLPAQLFDLDFNMALVHQVVNAQQAAARLGTHATKTRGQVSGGGKKPWRQKGTGRARQGSIRAPQWVGGGVVHGPQPRDYSQRTPKKMIAAALLQSLSDRARHERIHAVTAFVADETPSTKAARTLIEKMNEGRKALVVVQREDDASVLSVRNLPQIHVLYVDQLNSYDVLAADDVIFTEAALGAFVEKNTKKDEK</sequence>
<dbReference type="EMBL" id="JAWNFV010000015">
    <property type="protein sequence ID" value="MDY5141107.1"/>
    <property type="molecule type" value="Genomic_DNA"/>
</dbReference>
<keyword evidence="3 7" id="KW-0694">RNA-binding</keyword>
<dbReference type="Gene3D" id="3.40.1370.10">
    <property type="match status" value="1"/>
</dbReference>
<dbReference type="RefSeq" id="WP_087070539.1">
    <property type="nucleotide sequence ID" value="NZ_CAUPFC010000020.1"/>
</dbReference>
<dbReference type="FunFam" id="3.40.1370.10:FF:000004">
    <property type="entry name" value="50S ribosomal protein L4"/>
    <property type="match status" value="1"/>
</dbReference>
<comment type="caution">
    <text evidence="9">The sequence shown here is derived from an EMBL/GenBank/DDBJ whole genome shotgun (WGS) entry which is preliminary data.</text>
</comment>
<evidence type="ECO:0000256" key="2">
    <source>
        <dbReference type="ARBA" id="ARBA00022730"/>
    </source>
</evidence>
<name>A0AAW9HDF4_9ACTO</name>
<evidence type="ECO:0000256" key="3">
    <source>
        <dbReference type="ARBA" id="ARBA00022884"/>
    </source>
</evidence>
<evidence type="ECO:0000313" key="12">
    <source>
        <dbReference type="Proteomes" id="UP001288320"/>
    </source>
</evidence>
<dbReference type="GO" id="GO:0006412">
    <property type="term" value="P:translation"/>
    <property type="evidence" value="ECO:0007669"/>
    <property type="project" value="UniProtKB-UniRule"/>
</dbReference>
<gene>
    <name evidence="7 9" type="primary">rplD</name>
    <name evidence="9" type="ORF">R6G74_07265</name>
    <name evidence="10" type="ORF">R6P33_02650</name>
</gene>
<protein>
    <recommendedName>
        <fullName evidence="6 7">Large ribosomal subunit protein uL4</fullName>
    </recommendedName>
</protein>
<dbReference type="GO" id="GO:0019843">
    <property type="term" value="F:rRNA binding"/>
    <property type="evidence" value="ECO:0007669"/>
    <property type="project" value="UniProtKB-UniRule"/>
</dbReference>
<dbReference type="AlphaFoldDB" id="A0AAW9HDF4"/>
<proteinExistence type="inferred from homology"/>
<comment type="subunit">
    <text evidence="7">Part of the 50S ribosomal subunit.</text>
</comment>
<reference evidence="9 11" key="1">
    <citation type="submission" date="2023-10" db="EMBL/GenBank/DDBJ databases">
        <title>Whole Genome based description of the genera Actinobaculum and Actinotignum reveals a complex phylogenetic relationship within the species included in the genus Actinotignum.</title>
        <authorList>
            <person name="Jensen C.S."/>
            <person name="Dargis R."/>
            <person name="Kemp M."/>
            <person name="Christensen J.J."/>
        </authorList>
    </citation>
    <scope>NUCLEOTIDE SEQUENCE</scope>
    <source>
        <strain evidence="10 11">SLA_B089</strain>
        <strain evidence="9">SLA_B245</strain>
    </source>
</reference>
<evidence type="ECO:0000256" key="5">
    <source>
        <dbReference type="ARBA" id="ARBA00023274"/>
    </source>
</evidence>
<keyword evidence="4 7" id="KW-0689">Ribosomal protein</keyword>
<comment type="function">
    <text evidence="7">Forms part of the polypeptide exit tunnel.</text>
</comment>
<keyword evidence="2 7" id="KW-0699">rRNA-binding</keyword>
<dbReference type="InterPro" id="IPR023574">
    <property type="entry name" value="Ribosomal_uL4_dom_sf"/>
</dbReference>
<dbReference type="GO" id="GO:1990904">
    <property type="term" value="C:ribonucleoprotein complex"/>
    <property type="evidence" value="ECO:0007669"/>
    <property type="project" value="UniProtKB-KW"/>
</dbReference>
<evidence type="ECO:0000256" key="1">
    <source>
        <dbReference type="ARBA" id="ARBA00010528"/>
    </source>
</evidence>
<keyword evidence="5 7" id="KW-0687">Ribonucleoprotein</keyword>
<dbReference type="EMBL" id="JAWNFY010000005">
    <property type="protein sequence ID" value="MDY5145926.1"/>
    <property type="molecule type" value="Genomic_DNA"/>
</dbReference>
<dbReference type="Proteomes" id="UP001284901">
    <property type="component" value="Unassembled WGS sequence"/>
</dbReference>
<evidence type="ECO:0000256" key="4">
    <source>
        <dbReference type="ARBA" id="ARBA00022980"/>
    </source>
</evidence>
<dbReference type="GO" id="GO:0003735">
    <property type="term" value="F:structural constituent of ribosome"/>
    <property type="evidence" value="ECO:0007669"/>
    <property type="project" value="InterPro"/>
</dbReference>
<comment type="function">
    <text evidence="7">One of the primary rRNA binding proteins, this protein initially binds near the 5'-end of the 23S rRNA. It is important during the early stages of 50S assembly. It makes multiple contacts with different domains of the 23S rRNA in the assembled 50S subunit and ribosome.</text>
</comment>
<evidence type="ECO:0000256" key="6">
    <source>
        <dbReference type="ARBA" id="ARBA00035244"/>
    </source>
</evidence>
<organism evidence="9 12">
    <name type="scientific">Actinotignum timonense</name>
    <dbReference type="NCBI Taxonomy" id="1870995"/>
    <lineage>
        <taxon>Bacteria</taxon>
        <taxon>Bacillati</taxon>
        <taxon>Actinomycetota</taxon>
        <taxon>Actinomycetes</taxon>
        <taxon>Actinomycetales</taxon>
        <taxon>Actinomycetaceae</taxon>
        <taxon>Actinotignum</taxon>
    </lineage>
</organism>
<dbReference type="InterPro" id="IPR002136">
    <property type="entry name" value="Ribosomal_uL4"/>
</dbReference>
<dbReference type="GeneID" id="92814555"/>
<dbReference type="PANTHER" id="PTHR10746:SF6">
    <property type="entry name" value="LARGE RIBOSOMAL SUBUNIT PROTEIN UL4M"/>
    <property type="match status" value="1"/>
</dbReference>
<dbReference type="Proteomes" id="UP001288320">
    <property type="component" value="Unassembled WGS sequence"/>
</dbReference>
<dbReference type="PANTHER" id="PTHR10746">
    <property type="entry name" value="50S RIBOSOMAL PROTEIN L4"/>
    <property type="match status" value="1"/>
</dbReference>
<dbReference type="NCBIfam" id="TIGR03953">
    <property type="entry name" value="rplD_bact"/>
    <property type="match status" value="1"/>
</dbReference>
<feature type="region of interest" description="Disordered" evidence="8">
    <location>
        <begin position="49"/>
        <end position="101"/>
    </location>
</feature>